<dbReference type="AlphaFoldDB" id="A0AAN0WB39"/>
<evidence type="ECO:0000313" key="1">
    <source>
        <dbReference type="EMBL" id="AJO22395.1"/>
    </source>
</evidence>
<name>A0AAN0WB39_HEYCO</name>
<reference evidence="2" key="1">
    <citation type="submission" date="2015-01" db="EMBL/GenBank/DDBJ databases">
        <title>Comparative genome analysis of Bacillus coagulans HM-08, Clostridium butyricum HM-68, Bacillus subtilis HM-66 and Bacillus paralicheniformis BL-09.</title>
        <authorList>
            <person name="Zhang H."/>
        </authorList>
    </citation>
    <scope>NUCLEOTIDE SEQUENCE [LARGE SCALE GENOMIC DNA]</scope>
    <source>
        <strain evidence="2">HM-08</strain>
    </source>
</reference>
<organism evidence="1 2">
    <name type="scientific">Heyndrickxia coagulans</name>
    <name type="common">Weizmannia coagulans</name>
    <dbReference type="NCBI Taxonomy" id="1398"/>
    <lineage>
        <taxon>Bacteria</taxon>
        <taxon>Bacillati</taxon>
        <taxon>Bacillota</taxon>
        <taxon>Bacilli</taxon>
        <taxon>Bacillales</taxon>
        <taxon>Bacillaceae</taxon>
        <taxon>Heyndrickxia</taxon>
    </lineage>
</organism>
<dbReference type="Proteomes" id="UP000032024">
    <property type="component" value="Chromosome"/>
</dbReference>
<keyword evidence="2" id="KW-1185">Reference proteome</keyword>
<proteinExistence type="predicted"/>
<accession>A0AAN0WB39</accession>
<evidence type="ECO:0000313" key="2">
    <source>
        <dbReference type="Proteomes" id="UP000032024"/>
    </source>
</evidence>
<gene>
    <name evidence="1" type="ORF">SB48_HM08orf02523</name>
</gene>
<dbReference type="EMBL" id="CP010525">
    <property type="protein sequence ID" value="AJO22395.1"/>
    <property type="molecule type" value="Genomic_DNA"/>
</dbReference>
<sequence>MLLTIFTKTDTINYSQFQKSKYNEREEYRFCFHAEREISC</sequence>
<protein>
    <submittedName>
        <fullName evidence="1">Uncharacterized protein</fullName>
    </submittedName>
</protein>